<evidence type="ECO:0000313" key="2">
    <source>
        <dbReference type="EMBL" id="WOJ97006.1"/>
    </source>
</evidence>
<feature type="domain" description="DUF4440" evidence="1">
    <location>
        <begin position="186"/>
        <end position="294"/>
    </location>
</feature>
<dbReference type="InterPro" id="IPR032710">
    <property type="entry name" value="NTF2-like_dom_sf"/>
</dbReference>
<dbReference type="RefSeq" id="WP_407327692.1">
    <property type="nucleotide sequence ID" value="NZ_CP136865.1"/>
</dbReference>
<evidence type="ECO:0000313" key="3">
    <source>
        <dbReference type="Proteomes" id="UP001626549"/>
    </source>
</evidence>
<sequence>MREIDPKALLLPIVMIAVQSQADELAKTPDAQAFLEMDRQIIEAFLVGDAAGYSARMSDDFFLFQKGNRAGKDYAAGMVSTINCEVSDPLALSSPQILKVSEDAYVLSYRIDIQANCASGDISITLPTPVRASTLWVYKEDSWQIAYHGENAIITPDSAANSPPLANRESLGSSEAAPVGSLLESLLAVESAVWKTWRTHDANALVKLTAEDISFVNVFGDYFANKIDTIANWTGPFCDVDSFALSGGDATQVLPNVAVLTLTGSVKATCGEQQFDDMPVYPTTVYVNDGENWKWAFGFNAP</sequence>
<proteinExistence type="predicted"/>
<dbReference type="Proteomes" id="UP001626549">
    <property type="component" value="Chromosome"/>
</dbReference>
<organism evidence="2 3">
    <name type="scientific">Congregibacter brevis</name>
    <dbReference type="NCBI Taxonomy" id="3081201"/>
    <lineage>
        <taxon>Bacteria</taxon>
        <taxon>Pseudomonadati</taxon>
        <taxon>Pseudomonadota</taxon>
        <taxon>Gammaproteobacteria</taxon>
        <taxon>Cellvibrionales</taxon>
        <taxon>Halieaceae</taxon>
        <taxon>Congregibacter</taxon>
    </lineage>
</organism>
<dbReference type="InterPro" id="IPR027843">
    <property type="entry name" value="DUF4440"/>
</dbReference>
<dbReference type="SUPFAM" id="SSF54427">
    <property type="entry name" value="NTF2-like"/>
    <property type="match status" value="2"/>
</dbReference>
<protein>
    <submittedName>
        <fullName evidence="2">Nuclear transport factor 2 family protein</fullName>
    </submittedName>
</protein>
<evidence type="ECO:0000259" key="1">
    <source>
        <dbReference type="Pfam" id="PF14534"/>
    </source>
</evidence>
<name>A0ABZ0IG62_9GAMM</name>
<accession>A0ABZ0IG62</accession>
<keyword evidence="3" id="KW-1185">Reference proteome</keyword>
<reference evidence="2 3" key="1">
    <citation type="submission" date="2023-10" db="EMBL/GenBank/DDBJ databases">
        <title>Two novel species belonging to the OM43/NOR5 clade.</title>
        <authorList>
            <person name="Park M."/>
        </authorList>
    </citation>
    <scope>NUCLEOTIDE SEQUENCE [LARGE SCALE GENOMIC DNA]</scope>
    <source>
        <strain evidence="2 3">IMCC45268</strain>
    </source>
</reference>
<dbReference type="Pfam" id="PF14534">
    <property type="entry name" value="DUF4440"/>
    <property type="match status" value="2"/>
</dbReference>
<dbReference type="EMBL" id="CP136865">
    <property type="protein sequence ID" value="WOJ97006.1"/>
    <property type="molecule type" value="Genomic_DNA"/>
</dbReference>
<feature type="domain" description="DUF4440" evidence="1">
    <location>
        <begin position="36"/>
        <end position="145"/>
    </location>
</feature>
<gene>
    <name evidence="2" type="ORF">R0137_00190</name>
</gene>
<dbReference type="Gene3D" id="3.10.450.50">
    <property type="match status" value="2"/>
</dbReference>